<evidence type="ECO:0000256" key="6">
    <source>
        <dbReference type="ARBA" id="ARBA00023237"/>
    </source>
</evidence>
<dbReference type="Proteomes" id="UP000375690">
    <property type="component" value="Unassembled WGS sequence"/>
</dbReference>
<dbReference type="Pfam" id="PF07660">
    <property type="entry name" value="STN"/>
    <property type="match status" value="1"/>
</dbReference>
<comment type="caution">
    <text evidence="10">The sequence shown here is derived from an EMBL/GenBank/DDBJ whole genome shotgun (WGS) entry which is preliminary data.</text>
</comment>
<dbReference type="GO" id="GO:0009279">
    <property type="term" value="C:cell outer membrane"/>
    <property type="evidence" value="ECO:0007669"/>
    <property type="project" value="UniProtKB-SubCell"/>
</dbReference>
<dbReference type="InterPro" id="IPR012910">
    <property type="entry name" value="Plug_dom"/>
</dbReference>
<comment type="similarity">
    <text evidence="7">Belongs to the TonB-dependent receptor family.</text>
</comment>
<evidence type="ECO:0000256" key="3">
    <source>
        <dbReference type="ARBA" id="ARBA00022452"/>
    </source>
</evidence>
<dbReference type="NCBIfam" id="TIGR04056">
    <property type="entry name" value="OMP_RagA_SusC"/>
    <property type="match status" value="1"/>
</dbReference>
<evidence type="ECO:0000256" key="1">
    <source>
        <dbReference type="ARBA" id="ARBA00004571"/>
    </source>
</evidence>
<name>A0A6A1XLT2_BACOV</name>
<dbReference type="Gene3D" id="2.170.130.10">
    <property type="entry name" value="TonB-dependent receptor, plug domain"/>
    <property type="match status" value="1"/>
</dbReference>
<gene>
    <name evidence="10" type="ORF">F3B53_14860</name>
</gene>
<dbReference type="Gene3D" id="2.60.40.1120">
    <property type="entry name" value="Carboxypeptidase-like, regulatory domain"/>
    <property type="match status" value="1"/>
</dbReference>
<accession>A0A6A1XLT2</accession>
<proteinExistence type="inferred from homology"/>
<dbReference type="EMBL" id="VWFC01000017">
    <property type="protein sequence ID" value="KAB1325348.1"/>
    <property type="molecule type" value="Genomic_DNA"/>
</dbReference>
<keyword evidence="4 7" id="KW-0812">Transmembrane</keyword>
<dbReference type="InterPro" id="IPR023997">
    <property type="entry name" value="TonB-dep_OMP_SusC/RagA_CS"/>
</dbReference>
<reference evidence="10 11" key="1">
    <citation type="journal article" date="2019" name="Nat. Med.">
        <title>A library of human gut bacterial isolates paired with longitudinal multiomics data enables mechanistic microbiome research.</title>
        <authorList>
            <person name="Poyet M."/>
            <person name="Groussin M."/>
            <person name="Gibbons S.M."/>
            <person name="Avila-Pacheco J."/>
            <person name="Jiang X."/>
            <person name="Kearney S.M."/>
            <person name="Perrotta A.R."/>
            <person name="Berdy B."/>
            <person name="Zhao S."/>
            <person name="Lieberman T.D."/>
            <person name="Swanson P.K."/>
            <person name="Smith M."/>
            <person name="Roesemann S."/>
            <person name="Alexander J.E."/>
            <person name="Rich S.A."/>
            <person name="Livny J."/>
            <person name="Vlamakis H."/>
            <person name="Clish C."/>
            <person name="Bullock K."/>
            <person name="Deik A."/>
            <person name="Scott J."/>
            <person name="Pierce K.A."/>
            <person name="Xavier R.J."/>
            <person name="Alm E.J."/>
        </authorList>
    </citation>
    <scope>NUCLEOTIDE SEQUENCE [LARGE SCALE GENOMIC DNA]</scope>
    <source>
        <strain evidence="10 11">BIOML-A2</strain>
    </source>
</reference>
<evidence type="ECO:0000313" key="11">
    <source>
        <dbReference type="Proteomes" id="UP000375690"/>
    </source>
</evidence>
<dbReference type="InterPro" id="IPR008969">
    <property type="entry name" value="CarboxyPept-like_regulatory"/>
</dbReference>
<feature type="chain" id="PRO_5025336461" evidence="8">
    <location>
        <begin position="27"/>
        <end position="1095"/>
    </location>
</feature>
<dbReference type="InterPro" id="IPR036942">
    <property type="entry name" value="Beta-barrel_TonB_sf"/>
</dbReference>
<dbReference type="NCBIfam" id="TIGR04057">
    <property type="entry name" value="SusC_RagA_signa"/>
    <property type="match status" value="1"/>
</dbReference>
<keyword evidence="3 7" id="KW-1134">Transmembrane beta strand</keyword>
<keyword evidence="2 7" id="KW-0813">Transport</keyword>
<feature type="domain" description="Secretin/TonB short N-terminal" evidence="9">
    <location>
        <begin position="54"/>
        <end position="105"/>
    </location>
</feature>
<keyword evidence="6 7" id="KW-0998">Cell outer membrane</keyword>
<feature type="signal peptide" evidence="8">
    <location>
        <begin position="1"/>
        <end position="26"/>
    </location>
</feature>
<dbReference type="InterPro" id="IPR037066">
    <property type="entry name" value="Plug_dom_sf"/>
</dbReference>
<comment type="subcellular location">
    <subcellularLocation>
        <location evidence="1 7">Cell outer membrane</location>
        <topology evidence="1 7">Multi-pass membrane protein</topology>
    </subcellularLocation>
</comment>
<dbReference type="Pfam" id="PF07715">
    <property type="entry name" value="Plug"/>
    <property type="match status" value="1"/>
</dbReference>
<dbReference type="Gene3D" id="2.40.170.20">
    <property type="entry name" value="TonB-dependent receptor, beta-barrel domain"/>
    <property type="match status" value="1"/>
</dbReference>
<evidence type="ECO:0000313" key="10">
    <source>
        <dbReference type="EMBL" id="KAB1325348.1"/>
    </source>
</evidence>
<sequence length="1095" mass="122263">MNLYLLKAKCITFFCCLLFAQTVLFAQSNVKITIKKNEITLREALTEVEKQSKMSVAYNESQLGGSKRISLNVSELPLEQALKVILKGTGFSYKLKDSYIMIIPEKKEESVSKEIQGRVVDEQGEALIGVNVSINGGSGGTITNLNGDFTIRVTKNDFLKVSYIGYTTQMVKISDKTVYNITMASDTKDLDEVVVTALGIKREAKALTYNVQEIKAAGITKVKDANFINSLSGKVAGVTINQSSSGTGGSSRVVMRGTKSLFGENNALYVLDGIPMQGLRTKQSDNFYESVEVADGDGISNINPEDIESMSILTGASAASLYGNRGANGVILITTKKGAIGKPRISYSNSTSFSRPFITPEFQNTYGRKEGEFKSWGDKLEKPSDYNPLDFFQTGFNTMNSIAVSTGTETNQTHISFGSVNSEGVIDNNKYNRYNFTFRNSWDIVKDVLSMDMGLFYIKQNNQNSNGQGMYYNPLVPVYLFPPSDDMNKYVVYERYDADRNFKTQYWPYKNQGLGMQNPYWIINRNMFNTDRDRYIMSLSMKWNITNWLNIIGRARVDNAYTDFERKLYASTDGLFSKSQGNYMTQEDKNTATYLDFLVNIDKKFGENYHLLVNLGGSYYDEKYKSSTFEGNLLGVPNFFHPSNIPSTESGYSKQSLHTQTQSLYGKAELGYRNFLYADVTSRIDWFSTLVGTSKEYVFYPSVGLSVVLSEIIPLPKKVFSFWKIRGSYAQVGNPPSAYLPYATVVLENGNATSANFSPANHLKAEMTKAFEFGMDLRLFDNKLNLAATYYNSNTYNQLFKYELPPSTGYAFAYENAGKVNNWGIELSVGFNQDLGPVNWNSNLIYSMNRNEIKELLPEYVTDRTTSTTVKSPTEFSVASADSYRMILKEGGTMSDIYATKLKQDLHGDILISNGGVSAEENTFIKVGSAAPKYNLGFRNSFSWKGVELDFLIDARVGGEVISATQALMDQFGVSQQTATARDNGGVPVNNGKLDAEQYYGTVASGKTGLLAHYVYSATNVRLREMSLSYMLPAKWFGEKLNISLSLTGHNLLMFYKKAPFDPELTANTGTYYQGFDYFMPPSLRSFGFGVKVNF</sequence>
<dbReference type="SUPFAM" id="SSF49464">
    <property type="entry name" value="Carboxypeptidase regulatory domain-like"/>
    <property type="match status" value="1"/>
</dbReference>
<evidence type="ECO:0000256" key="4">
    <source>
        <dbReference type="ARBA" id="ARBA00022692"/>
    </source>
</evidence>
<evidence type="ECO:0000259" key="9">
    <source>
        <dbReference type="SMART" id="SM00965"/>
    </source>
</evidence>
<dbReference type="Gene3D" id="3.55.50.30">
    <property type="match status" value="1"/>
</dbReference>
<dbReference type="InterPro" id="IPR023996">
    <property type="entry name" value="TonB-dep_OMP_SusC/RagA"/>
</dbReference>
<evidence type="ECO:0000256" key="7">
    <source>
        <dbReference type="PROSITE-ProRule" id="PRU01360"/>
    </source>
</evidence>
<dbReference type="InterPro" id="IPR039426">
    <property type="entry name" value="TonB-dep_rcpt-like"/>
</dbReference>
<keyword evidence="8" id="KW-0732">Signal</keyword>
<protein>
    <submittedName>
        <fullName evidence="10">SusC/RagA family TonB-linked outer membrane protein</fullName>
    </submittedName>
</protein>
<dbReference type="AlphaFoldDB" id="A0A6A1XLT2"/>
<dbReference type="FunFam" id="2.60.40.1120:FF:000003">
    <property type="entry name" value="Outer membrane protein Omp121"/>
    <property type="match status" value="1"/>
</dbReference>
<organism evidence="10 11">
    <name type="scientific">Bacteroides ovatus</name>
    <dbReference type="NCBI Taxonomy" id="28116"/>
    <lineage>
        <taxon>Bacteria</taxon>
        <taxon>Pseudomonadati</taxon>
        <taxon>Bacteroidota</taxon>
        <taxon>Bacteroidia</taxon>
        <taxon>Bacteroidales</taxon>
        <taxon>Bacteroidaceae</taxon>
        <taxon>Bacteroides</taxon>
    </lineage>
</organism>
<dbReference type="SUPFAM" id="SSF56935">
    <property type="entry name" value="Porins"/>
    <property type="match status" value="1"/>
</dbReference>
<evidence type="ECO:0000256" key="5">
    <source>
        <dbReference type="ARBA" id="ARBA00023136"/>
    </source>
</evidence>
<dbReference type="Pfam" id="PF13715">
    <property type="entry name" value="CarbopepD_reg_2"/>
    <property type="match status" value="1"/>
</dbReference>
<dbReference type="InterPro" id="IPR011662">
    <property type="entry name" value="Secretin/TonB_short_N"/>
</dbReference>
<evidence type="ECO:0000256" key="8">
    <source>
        <dbReference type="SAM" id="SignalP"/>
    </source>
</evidence>
<dbReference type="SMART" id="SM00965">
    <property type="entry name" value="STN"/>
    <property type="match status" value="1"/>
</dbReference>
<evidence type="ECO:0000256" key="2">
    <source>
        <dbReference type="ARBA" id="ARBA00022448"/>
    </source>
</evidence>
<keyword evidence="5 7" id="KW-0472">Membrane</keyword>
<dbReference type="PROSITE" id="PS52016">
    <property type="entry name" value="TONB_DEPENDENT_REC_3"/>
    <property type="match status" value="1"/>
</dbReference>